<gene>
    <name evidence="2" type="ORF">RV00_GL002272</name>
</gene>
<comment type="caution">
    <text evidence="2">The sequence shown here is derived from an EMBL/GenBank/DDBJ whole genome shotgun (WGS) entry which is preliminary data.</text>
</comment>
<evidence type="ECO:0000256" key="1">
    <source>
        <dbReference type="SAM" id="MobiDB-lite"/>
    </source>
</evidence>
<proteinExistence type="predicted"/>
<dbReference type="OrthoDB" id="2136011at2"/>
<protein>
    <submittedName>
        <fullName evidence="2">Uncharacterized protein</fullName>
    </submittedName>
</protein>
<dbReference type="STRING" id="319970.RV00_GL002272"/>
<feature type="compositionally biased region" description="Basic and acidic residues" evidence="1">
    <location>
        <begin position="72"/>
        <end position="85"/>
    </location>
</feature>
<dbReference type="Proteomes" id="UP000183700">
    <property type="component" value="Unassembled WGS sequence"/>
</dbReference>
<evidence type="ECO:0000313" key="3">
    <source>
        <dbReference type="Proteomes" id="UP000183700"/>
    </source>
</evidence>
<sequence length="102" mass="11881">MAYVPREEQEVIISLERELNEWHYYGDVPVLNRKWQDLVNPTRKIVEENGIIALLEGEIIGTVSISSKRKNTMTDEQRKAASDRMKKLRRAQINSKPSNEAR</sequence>
<feature type="region of interest" description="Disordered" evidence="1">
    <location>
        <begin position="69"/>
        <end position="102"/>
    </location>
</feature>
<evidence type="ECO:0000313" key="2">
    <source>
        <dbReference type="EMBL" id="OJG36128.1"/>
    </source>
</evidence>
<dbReference type="RefSeq" id="WP_071862076.1">
    <property type="nucleotide sequence ID" value="NZ_JBHLVS010000013.1"/>
</dbReference>
<keyword evidence="3" id="KW-1185">Reference proteome</keyword>
<name>A0A1L8SVZ8_9ENTE</name>
<organism evidence="2 3">
    <name type="scientific">Enterococcus devriesei</name>
    <dbReference type="NCBI Taxonomy" id="319970"/>
    <lineage>
        <taxon>Bacteria</taxon>
        <taxon>Bacillati</taxon>
        <taxon>Bacillota</taxon>
        <taxon>Bacilli</taxon>
        <taxon>Lactobacillales</taxon>
        <taxon>Enterococcaceae</taxon>
        <taxon>Enterococcus</taxon>
    </lineage>
</organism>
<accession>A0A1L8SVZ8</accession>
<dbReference type="EMBL" id="JXKM01000004">
    <property type="protein sequence ID" value="OJG36128.1"/>
    <property type="molecule type" value="Genomic_DNA"/>
</dbReference>
<reference evidence="2 3" key="1">
    <citation type="submission" date="2014-12" db="EMBL/GenBank/DDBJ databases">
        <title>Draft genome sequences of 29 type strains of Enterococci.</title>
        <authorList>
            <person name="Zhong Z."/>
            <person name="Sun Z."/>
            <person name="Liu W."/>
            <person name="Zhang W."/>
            <person name="Zhang H."/>
        </authorList>
    </citation>
    <scope>NUCLEOTIDE SEQUENCE [LARGE SCALE GENOMIC DNA]</scope>
    <source>
        <strain evidence="2 3">DSM 22802</strain>
    </source>
</reference>
<dbReference type="AlphaFoldDB" id="A0A1L8SVZ8"/>
<feature type="compositionally biased region" description="Polar residues" evidence="1">
    <location>
        <begin position="92"/>
        <end position="102"/>
    </location>
</feature>